<dbReference type="Gene3D" id="1.20.5.110">
    <property type="match status" value="2"/>
</dbReference>
<sequence>MDRRASRAASNRRNRQQLGVEELPLRDTRSLTEVKADVLEDREDVVSLQQLAKQTSEDSFARTQRMLKMTEETRQVAVATAEQLENQTGQLEKMDKDMNDIQVLVERSEKTVDKMIRPWYARVPGRGKLSKKDKEDKTKKNRKQKGSIEEIVDEEPKEQPTTSELTEAGENVEEMRDDLLGDMPSDGGGIRDQKPPRPRAKPRRTGPNAELLDELDKAEEEQENQLSEMGSMLRDLKGIASGMNQELEKQEGLIDGLDQSADATTERIELNNTKLKRII</sequence>
<dbReference type="PANTHER" id="PTHR19305">
    <property type="entry name" value="SYNAPTOSOMAL ASSOCIATED PROTEIN"/>
    <property type="match status" value="1"/>
</dbReference>
<keyword evidence="2" id="KW-0175">Coiled coil</keyword>
<dbReference type="SMART" id="SM00397">
    <property type="entry name" value="t_SNARE"/>
    <property type="match status" value="2"/>
</dbReference>
<evidence type="ECO:0000256" key="3">
    <source>
        <dbReference type="SAM" id="MobiDB-lite"/>
    </source>
</evidence>
<dbReference type="CDD" id="cd15841">
    <property type="entry name" value="SNARE_Qc"/>
    <property type="match status" value="1"/>
</dbReference>
<gene>
    <name evidence="5" type="ORF">RMAR00112_LOCUS5654</name>
</gene>
<dbReference type="EMBL" id="HBHW01007453">
    <property type="protein sequence ID" value="CAE0037703.1"/>
    <property type="molecule type" value="Transcribed_RNA"/>
</dbReference>
<evidence type="ECO:0000256" key="1">
    <source>
        <dbReference type="ARBA" id="ARBA00009480"/>
    </source>
</evidence>
<dbReference type="InterPro" id="IPR000727">
    <property type="entry name" value="T_SNARE_dom"/>
</dbReference>
<feature type="compositionally biased region" description="Acidic residues" evidence="3">
    <location>
        <begin position="211"/>
        <end position="223"/>
    </location>
</feature>
<dbReference type="AlphaFoldDB" id="A0A7S2ZEJ0"/>
<dbReference type="PANTHER" id="PTHR19305:SF9">
    <property type="entry name" value="SYNAPTOSOMAL-ASSOCIATED PROTEIN 29"/>
    <property type="match status" value="1"/>
</dbReference>
<dbReference type="GO" id="GO:0005886">
    <property type="term" value="C:plasma membrane"/>
    <property type="evidence" value="ECO:0007669"/>
    <property type="project" value="TreeGrafter"/>
</dbReference>
<feature type="region of interest" description="Disordered" evidence="3">
    <location>
        <begin position="1"/>
        <end position="24"/>
    </location>
</feature>
<evidence type="ECO:0000259" key="4">
    <source>
        <dbReference type="PROSITE" id="PS50192"/>
    </source>
</evidence>
<comment type="similarity">
    <text evidence="1">Belongs to the SNAP-25 family.</text>
</comment>
<feature type="region of interest" description="Disordered" evidence="3">
    <location>
        <begin position="116"/>
        <end position="227"/>
    </location>
</feature>
<accession>A0A7S2ZEJ0</accession>
<dbReference type="SUPFAM" id="SSF58038">
    <property type="entry name" value="SNARE fusion complex"/>
    <property type="match status" value="2"/>
</dbReference>
<proteinExistence type="inferred from homology"/>
<organism evidence="5">
    <name type="scientific">Rhodosorus marinus</name>
    <dbReference type="NCBI Taxonomy" id="101924"/>
    <lineage>
        <taxon>Eukaryota</taxon>
        <taxon>Rhodophyta</taxon>
        <taxon>Stylonematophyceae</taxon>
        <taxon>Stylonematales</taxon>
        <taxon>Stylonemataceae</taxon>
        <taxon>Rhodosorus</taxon>
    </lineage>
</organism>
<dbReference type="PROSITE" id="PS50192">
    <property type="entry name" value="T_SNARE"/>
    <property type="match status" value="2"/>
</dbReference>
<feature type="coiled-coil region" evidence="2">
    <location>
        <begin position="67"/>
        <end position="111"/>
    </location>
</feature>
<evidence type="ECO:0000256" key="2">
    <source>
        <dbReference type="SAM" id="Coils"/>
    </source>
</evidence>
<feature type="domain" description="T-SNARE coiled-coil homology" evidence="4">
    <location>
        <begin position="216"/>
        <end position="278"/>
    </location>
</feature>
<feature type="domain" description="T-SNARE coiled-coil homology" evidence="4">
    <location>
        <begin position="53"/>
        <end position="115"/>
    </location>
</feature>
<evidence type="ECO:0000313" key="5">
    <source>
        <dbReference type="EMBL" id="CAE0037703.1"/>
    </source>
</evidence>
<protein>
    <recommendedName>
        <fullName evidence="4">t-SNARE coiled-coil homology domain-containing protein</fullName>
    </recommendedName>
</protein>
<name>A0A7S2ZEJ0_9RHOD</name>
<reference evidence="5" key="1">
    <citation type="submission" date="2021-01" db="EMBL/GenBank/DDBJ databases">
        <authorList>
            <person name="Corre E."/>
            <person name="Pelletier E."/>
            <person name="Niang G."/>
            <person name="Scheremetjew M."/>
            <person name="Finn R."/>
            <person name="Kale V."/>
            <person name="Holt S."/>
            <person name="Cochrane G."/>
            <person name="Meng A."/>
            <person name="Brown T."/>
            <person name="Cohen L."/>
        </authorList>
    </citation>
    <scope>NUCLEOTIDE SEQUENCE</scope>
    <source>
        <strain evidence="5">CCMP 769</strain>
    </source>
</reference>